<evidence type="ECO:0000313" key="3">
    <source>
        <dbReference type="Proteomes" id="UP000198919"/>
    </source>
</evidence>
<evidence type="ECO:0000313" key="1">
    <source>
        <dbReference type="EMBL" id="PHM38205.1"/>
    </source>
</evidence>
<reference evidence="3" key="2">
    <citation type="submission" date="2016-10" db="EMBL/GenBank/DDBJ databases">
        <authorList>
            <person name="Varghese N."/>
            <person name="Submissions S."/>
        </authorList>
    </citation>
    <scope>NUCLEOTIDE SEQUENCE [LARGE SCALE GENOMIC DNA]</scope>
    <source>
        <strain evidence="3">DSM 17908</strain>
    </source>
</reference>
<evidence type="ECO:0000313" key="2">
    <source>
        <dbReference type="EMBL" id="SFK13936.1"/>
    </source>
</evidence>
<dbReference type="Proteomes" id="UP000224607">
    <property type="component" value="Unassembled WGS sequence"/>
</dbReference>
<dbReference type="EMBL" id="FORG01000031">
    <property type="protein sequence ID" value="SFK13936.1"/>
    <property type="molecule type" value="Genomic_DNA"/>
</dbReference>
<evidence type="ECO:0000313" key="4">
    <source>
        <dbReference type="Proteomes" id="UP000224607"/>
    </source>
</evidence>
<sequence length="195" mass="22442">MGQYRHTESSILAITTVNELEQKMTKLFLCEEGKFHYFLDKPKKKPHYRLNIIGHSLSTSSQILFCGTVENAPRMNIGDFCRTVHNLLNSIRIKGHNIQSARIIACWSGANGFAQKLADYLNIPVKGSLGGTRLRHIPNVDRRCIDKPGSGSRYSAEEIYRQKQYDPHYGQYKWYEPQSLESAWESFTNDRISKK</sequence>
<name>A0A1I3X507_9GAMM</name>
<protein>
    <submittedName>
        <fullName evidence="2">Uncharacterized protein</fullName>
    </submittedName>
</protein>
<accession>A0A1I3X507</accession>
<gene>
    <name evidence="2" type="ORF">SAMN05421680_13140</name>
    <name evidence="1" type="ORF">Xmau_03592</name>
</gene>
<reference evidence="1 4" key="3">
    <citation type="journal article" date="2017" name="Nat. Microbiol.">
        <title>Natural product diversity associated with the nematode symbionts Photorhabdus and Xenorhabdus.</title>
        <authorList>
            <person name="Tobias N.J."/>
            <person name="Wolff H."/>
            <person name="Djahanschiri B."/>
            <person name="Grundmann F."/>
            <person name="Kronenwerth M."/>
            <person name="Shi Y.M."/>
            <person name="Simonyi S."/>
            <person name="Grun P."/>
            <person name="Shapiro-Ilan D."/>
            <person name="Pidot S.J."/>
            <person name="Stinear T.P."/>
            <person name="Ebersberger I."/>
            <person name="Bode H.B."/>
        </authorList>
    </citation>
    <scope>NUCLEOTIDE SEQUENCE [LARGE SCALE GENOMIC DNA]</scope>
    <source>
        <strain evidence="1 4">DSM 17908</strain>
    </source>
</reference>
<dbReference type="EMBL" id="NITY01000017">
    <property type="protein sequence ID" value="PHM38205.1"/>
    <property type="molecule type" value="Genomic_DNA"/>
</dbReference>
<dbReference type="OrthoDB" id="6443802at2"/>
<dbReference type="STRING" id="351675.SAMN05421680_13140"/>
<dbReference type="Proteomes" id="UP000198919">
    <property type="component" value="Unassembled WGS sequence"/>
</dbReference>
<reference evidence="2" key="1">
    <citation type="submission" date="2016-10" db="EMBL/GenBank/DDBJ databases">
        <authorList>
            <person name="de Groot N.N."/>
        </authorList>
    </citation>
    <scope>NUCLEOTIDE SEQUENCE [LARGE SCALE GENOMIC DNA]</scope>
    <source>
        <strain evidence="2">DSM 17908</strain>
    </source>
</reference>
<proteinExistence type="predicted"/>
<dbReference type="AlphaFoldDB" id="A0A1I3X507"/>
<organism evidence="2 3">
    <name type="scientific">Xenorhabdus mauleonii</name>
    <dbReference type="NCBI Taxonomy" id="351675"/>
    <lineage>
        <taxon>Bacteria</taxon>
        <taxon>Pseudomonadati</taxon>
        <taxon>Pseudomonadota</taxon>
        <taxon>Gammaproteobacteria</taxon>
        <taxon>Enterobacterales</taxon>
        <taxon>Morganellaceae</taxon>
        <taxon>Xenorhabdus</taxon>
    </lineage>
</organism>
<keyword evidence="4" id="KW-1185">Reference proteome</keyword>
<dbReference type="RefSeq" id="WP_092514005.1">
    <property type="nucleotide sequence ID" value="NZ_CAWNQB010000009.1"/>
</dbReference>